<dbReference type="CDD" id="cd07205">
    <property type="entry name" value="Pat_PNPLA6_PNPLA7_NTE1_like"/>
    <property type="match status" value="1"/>
</dbReference>
<evidence type="ECO:0000256" key="1">
    <source>
        <dbReference type="ARBA" id="ARBA00022801"/>
    </source>
</evidence>
<keyword evidence="3 4" id="KW-0443">Lipid metabolism</keyword>
<protein>
    <recommendedName>
        <fullName evidence="5">PNPLA domain-containing protein</fullName>
    </recommendedName>
</protein>
<dbReference type="EMBL" id="CU466930">
    <property type="protein sequence ID" value="CAO80885.1"/>
    <property type="molecule type" value="Genomic_DNA"/>
</dbReference>
<dbReference type="InterPro" id="IPR010827">
    <property type="entry name" value="BamA/TamA_POTRA"/>
</dbReference>
<sequence>MNTVKKSLILLLFIFLLNSLTAEKLGYALSGGGARGFAHIGVLKVLEEEGIHPDYIAGTSIGAIIGALYAMGYSATELEEMCLKLNWNELTRDTHQRKDLYIGQKRWAPYGNAVFELNESWVPQLPSSVYVGNNLNLELFKLTASASQIQNFNELPIPFICNATDLLTGEAVSFTEGSLLQALRASISIPSLFEPFELNGHYYIDGGVSQNMPIDLLHQMGADKVLGIKVNSTLRDEERINNLVEILDQTINIGITRNLKEHLDECDLLIEPELTQFVSTDYQHLQDIIAAGEESARQMIDQIRAFKNEFYSSSPKITTFDKELNSFYITQINVQGNKNISPSKVREYVGLETGKTYSSEEIANSCINAWNSQLFKTIYPVLQKKQDNQYDLYIYVKERERKQLAVNLVYNSEEKLMAGLVLSLNNYLLKNSRLLAELKLGGRNELNVDYVKNFGEEWGAYYRLFPYVGEKTIYDYSEHHKINSFKSTEFGINSGVGVFAKDLAIAEFFVYTDQTNLHSDISQTPLLPESSVVSGFGIKGYHESLDDFIFPTSGARVFGKFNFARYSEISDFIYSCFQGRAEFYVPVRNIFSVHSSIYYGSYLNSTEHDILDPFIISGTDGFMGYSRYEVSAPHYQILSFGFSSLPKNRYFIDAGFQGMRYSEKDVWSNAEDWEYCGYLGLGYKNSILPTKLYVSLNKDKKVHSFLSIGYDFDIFFFSRR</sequence>
<dbReference type="PANTHER" id="PTHR14226:SF76">
    <property type="entry name" value="NTE FAMILY PROTEIN RSSA"/>
    <property type="match status" value="1"/>
</dbReference>
<dbReference type="PROSITE" id="PS51635">
    <property type="entry name" value="PNPLA"/>
    <property type="match status" value="1"/>
</dbReference>
<feature type="short sequence motif" description="DGA/G" evidence="4">
    <location>
        <begin position="205"/>
        <end position="207"/>
    </location>
</feature>
<keyword evidence="1 4" id="KW-0378">Hydrolase</keyword>
<evidence type="ECO:0000259" key="5">
    <source>
        <dbReference type="PROSITE" id="PS51635"/>
    </source>
</evidence>
<dbReference type="InterPro" id="IPR016035">
    <property type="entry name" value="Acyl_Trfase/lysoPLipase"/>
</dbReference>
<dbReference type="eggNOG" id="COG4775">
    <property type="taxonomic scope" value="Bacteria"/>
</dbReference>
<dbReference type="OrthoDB" id="9770965at2"/>
<dbReference type="SUPFAM" id="SSF52151">
    <property type="entry name" value="FabD/lysophospholipase-like"/>
    <property type="match status" value="1"/>
</dbReference>
<accession>B0VHS0</accession>
<dbReference type="eggNOG" id="COG1752">
    <property type="taxonomic scope" value="Bacteria"/>
</dbReference>
<proteinExistence type="predicted"/>
<feature type="short sequence motif" description="GXSXG" evidence="4">
    <location>
        <begin position="58"/>
        <end position="62"/>
    </location>
</feature>
<gene>
    <name evidence="6" type="ordered locus">CLOAM1013</name>
</gene>
<name>B0VHS0_CLOAI</name>
<dbReference type="InterPro" id="IPR050301">
    <property type="entry name" value="NTE"/>
</dbReference>
<reference evidence="6 7" key="1">
    <citation type="journal article" date="2008" name="J. Bacteriol.">
        <title>'Candidatus Cloacamonas acidaminovorans': genome sequence reconstruction provides a first glimpse of a new bacterial division.</title>
        <authorList>
            <person name="Pelletier E."/>
            <person name="Kreimeyer A."/>
            <person name="Bocs S."/>
            <person name="Rouy Z."/>
            <person name="Gyapay G."/>
            <person name="Chouari R."/>
            <person name="Riviere D."/>
            <person name="Ganesan A."/>
            <person name="Daegelen P."/>
            <person name="Sghir A."/>
            <person name="Cohen G.N."/>
            <person name="Medigue C."/>
            <person name="Weissenbach J."/>
            <person name="Le Paslier D."/>
        </authorList>
    </citation>
    <scope>NUCLEOTIDE SEQUENCE [LARGE SCALE GENOMIC DNA]</scope>
    <source>
        <strain evidence="7">Evry</strain>
    </source>
</reference>
<evidence type="ECO:0000256" key="2">
    <source>
        <dbReference type="ARBA" id="ARBA00022963"/>
    </source>
</evidence>
<dbReference type="Pfam" id="PF01734">
    <property type="entry name" value="Patatin"/>
    <property type="match status" value="1"/>
</dbReference>
<keyword evidence="7" id="KW-1185">Reference proteome</keyword>
<evidence type="ECO:0000256" key="3">
    <source>
        <dbReference type="ARBA" id="ARBA00023098"/>
    </source>
</evidence>
<evidence type="ECO:0000313" key="7">
    <source>
        <dbReference type="Proteomes" id="UP000002019"/>
    </source>
</evidence>
<feature type="active site" description="Proton acceptor" evidence="4">
    <location>
        <position position="205"/>
    </location>
</feature>
<dbReference type="RefSeq" id="WP_015424743.1">
    <property type="nucleotide sequence ID" value="NC_020449.1"/>
</dbReference>
<dbReference type="GO" id="GO:0019867">
    <property type="term" value="C:outer membrane"/>
    <property type="evidence" value="ECO:0007669"/>
    <property type="project" value="InterPro"/>
</dbReference>
<dbReference type="PANTHER" id="PTHR14226">
    <property type="entry name" value="NEUROPATHY TARGET ESTERASE/SWISS CHEESE D.MELANOGASTER"/>
    <property type="match status" value="1"/>
</dbReference>
<dbReference type="GO" id="GO:0016787">
    <property type="term" value="F:hydrolase activity"/>
    <property type="evidence" value="ECO:0007669"/>
    <property type="project" value="UniProtKB-UniRule"/>
</dbReference>
<feature type="short sequence motif" description="GXGXXG" evidence="4">
    <location>
        <begin position="31"/>
        <end position="36"/>
    </location>
</feature>
<organism evidence="6 7">
    <name type="scientific">Cloacimonas acidaminovorans (strain Evry)</name>
    <dbReference type="NCBI Taxonomy" id="459349"/>
    <lineage>
        <taxon>Bacteria</taxon>
        <taxon>Pseudomonadati</taxon>
        <taxon>Candidatus Cloacimonadota</taxon>
        <taxon>Candidatus Cloacimonadia</taxon>
        <taxon>Candidatus Cloacimonadales</taxon>
        <taxon>Candidatus Cloacimonadaceae</taxon>
        <taxon>Candidatus Cloacimonas</taxon>
    </lineage>
</organism>
<feature type="domain" description="PNPLA" evidence="5">
    <location>
        <begin position="27"/>
        <end position="218"/>
    </location>
</feature>
<dbReference type="Gene3D" id="3.10.20.310">
    <property type="entry name" value="membrane protein fhac"/>
    <property type="match status" value="1"/>
</dbReference>
<evidence type="ECO:0000256" key="4">
    <source>
        <dbReference type="PROSITE-ProRule" id="PRU01161"/>
    </source>
</evidence>
<dbReference type="HOGENOM" id="CLU_014750_1_0_0"/>
<feature type="active site" description="Nucleophile" evidence="4">
    <location>
        <position position="60"/>
    </location>
</feature>
<dbReference type="Proteomes" id="UP000002019">
    <property type="component" value="Chromosome"/>
</dbReference>
<dbReference type="KEGG" id="caci:CLOAM1013"/>
<dbReference type="InterPro" id="IPR002641">
    <property type="entry name" value="PNPLA_dom"/>
</dbReference>
<dbReference type="GO" id="GO:0016042">
    <property type="term" value="P:lipid catabolic process"/>
    <property type="evidence" value="ECO:0007669"/>
    <property type="project" value="UniProtKB-UniRule"/>
</dbReference>
<evidence type="ECO:0000313" key="6">
    <source>
        <dbReference type="EMBL" id="CAO80885.1"/>
    </source>
</evidence>
<dbReference type="STRING" id="459349.CLOAM1013"/>
<dbReference type="Gene3D" id="2.40.160.50">
    <property type="entry name" value="membrane protein fhac: a member of the omp85/tpsb transporter family"/>
    <property type="match status" value="1"/>
</dbReference>
<keyword evidence="2 4" id="KW-0442">Lipid degradation</keyword>
<dbReference type="Pfam" id="PF07244">
    <property type="entry name" value="POTRA"/>
    <property type="match status" value="1"/>
</dbReference>
<dbReference type="AlphaFoldDB" id="B0VHS0"/>
<dbReference type="Gene3D" id="3.40.1090.10">
    <property type="entry name" value="Cytosolic phospholipase A2 catalytic domain"/>
    <property type="match status" value="2"/>
</dbReference>